<evidence type="ECO:0000256" key="1">
    <source>
        <dbReference type="ARBA" id="ARBA00005771"/>
    </source>
</evidence>
<dbReference type="SUPFAM" id="SSF52540">
    <property type="entry name" value="P-loop containing nucleoside triphosphate hydrolases"/>
    <property type="match status" value="1"/>
</dbReference>
<dbReference type="RefSeq" id="WP_273676653.1">
    <property type="nucleotide sequence ID" value="NZ_JAQQXQ010000003.1"/>
</dbReference>
<comment type="similarity">
    <text evidence="1">Belongs to the sulfotransferase 1 family.</text>
</comment>
<evidence type="ECO:0000256" key="2">
    <source>
        <dbReference type="ARBA" id="ARBA00022679"/>
    </source>
</evidence>
<feature type="domain" description="Sulfotransferase" evidence="3">
    <location>
        <begin position="29"/>
        <end position="284"/>
    </location>
</feature>
<comment type="caution">
    <text evidence="4">The sequence shown here is derived from an EMBL/GenBank/DDBJ whole genome shotgun (WGS) entry which is preliminary data.</text>
</comment>
<organism evidence="4 5">
    <name type="scientific">Erythrobacter fulvus</name>
    <dbReference type="NCBI Taxonomy" id="2987523"/>
    <lineage>
        <taxon>Bacteria</taxon>
        <taxon>Pseudomonadati</taxon>
        <taxon>Pseudomonadota</taxon>
        <taxon>Alphaproteobacteria</taxon>
        <taxon>Sphingomonadales</taxon>
        <taxon>Erythrobacteraceae</taxon>
        <taxon>Erythrobacter/Porphyrobacter group</taxon>
        <taxon>Erythrobacter</taxon>
    </lineage>
</organism>
<keyword evidence="2" id="KW-0808">Transferase</keyword>
<proteinExistence type="inferred from homology"/>
<gene>
    <name evidence="4" type="ORF">OIK40_04735</name>
</gene>
<dbReference type="EMBL" id="JAQQXQ010000003">
    <property type="protein sequence ID" value="MDC8753947.1"/>
    <property type="molecule type" value="Genomic_DNA"/>
</dbReference>
<evidence type="ECO:0000313" key="5">
    <source>
        <dbReference type="Proteomes" id="UP001216558"/>
    </source>
</evidence>
<dbReference type="PANTHER" id="PTHR11783">
    <property type="entry name" value="SULFOTRANSFERASE SULT"/>
    <property type="match status" value="1"/>
</dbReference>
<dbReference type="Proteomes" id="UP001216558">
    <property type="component" value="Unassembled WGS sequence"/>
</dbReference>
<dbReference type="InterPro" id="IPR000863">
    <property type="entry name" value="Sulfotransferase_dom"/>
</dbReference>
<dbReference type="InterPro" id="IPR027417">
    <property type="entry name" value="P-loop_NTPase"/>
</dbReference>
<sequence>MLIRPAQKTVRTWHTDTSIWDDFAFRAGDIMVVTPPKTGTTWTQRIVDMLLHQSSAPRQIMDEHPWLDARFVPQQEIAAGLATRTSRRSLKSHSPLTALPLHDDVLYINVARDPRDAVMSYFNHCTNFADELLAGLDQIGMDDPMIAAPYPRAPGDPRAFFRRWLRDPQFGPFDDFTMAEFFELERSFWEERERPNILMVHYNDLKADRDGEMRRIAQFCGITTPEPLWDELVAAAGFDAMKRDGANMLGMADMAFKGGADTFLHKGTNGRWASVLTEDDLADYAAALRSQIPEGLAAWLEGGRLEAGDPTPKNA</sequence>
<reference evidence="4 5" key="1">
    <citation type="submission" date="2022-10" db="EMBL/GenBank/DDBJ databases">
        <title>Erythrobacter sp. sf7 Genome sequencing.</title>
        <authorList>
            <person name="Park S."/>
        </authorList>
    </citation>
    <scope>NUCLEOTIDE SEQUENCE [LARGE SCALE GENOMIC DNA]</scope>
    <source>
        <strain evidence="5">sf7</strain>
    </source>
</reference>
<keyword evidence="5" id="KW-1185">Reference proteome</keyword>
<dbReference type="Gene3D" id="3.40.50.300">
    <property type="entry name" value="P-loop containing nucleotide triphosphate hydrolases"/>
    <property type="match status" value="1"/>
</dbReference>
<protein>
    <submittedName>
        <fullName evidence="4">Sulfotransferase domain-containing protein</fullName>
    </submittedName>
</protein>
<dbReference type="Pfam" id="PF00685">
    <property type="entry name" value="Sulfotransfer_1"/>
    <property type="match status" value="1"/>
</dbReference>
<evidence type="ECO:0000259" key="3">
    <source>
        <dbReference type="Pfam" id="PF00685"/>
    </source>
</evidence>
<evidence type="ECO:0000313" key="4">
    <source>
        <dbReference type="EMBL" id="MDC8753947.1"/>
    </source>
</evidence>
<accession>A0ABT5JMG9</accession>
<name>A0ABT5JMG9_9SPHN</name>